<dbReference type="AlphaFoldDB" id="A0A1W1XE89"/>
<dbReference type="EMBL" id="FWXH01000003">
    <property type="protein sequence ID" value="SMC22190.1"/>
    <property type="molecule type" value="Genomic_DNA"/>
</dbReference>
<evidence type="ECO:0000313" key="5">
    <source>
        <dbReference type="Proteomes" id="UP000192468"/>
    </source>
</evidence>
<dbReference type="InterPro" id="IPR000182">
    <property type="entry name" value="GNAT_dom"/>
</dbReference>
<dbReference type="InterPro" id="IPR051556">
    <property type="entry name" value="N-term/lysine_N-AcTrnsfr"/>
</dbReference>
<sequence>MKIIEVNDSHADIVGKVHSTAWKDAYRDVFSAEYINQDTPEKRKQECIEALENKRSRYYLILVQNVAIGIIKISLEPKNMCEIESIYFLKEYRENGYGTQAINFIKKEYSNCKIILWVLESNDSAIRFYKRNGFKFTTQKRIVKRGYDYCQIEFEYHN</sequence>
<dbReference type="Gene3D" id="3.40.630.30">
    <property type="match status" value="1"/>
</dbReference>
<gene>
    <name evidence="4" type="ORF">SAMN02745134_01580</name>
</gene>
<feature type="domain" description="N-acetyltransferase" evidence="3">
    <location>
        <begin position="1"/>
        <end position="158"/>
    </location>
</feature>
<dbReference type="RefSeq" id="WP_176212639.1">
    <property type="nucleotide sequence ID" value="NZ_FWXH01000003.1"/>
</dbReference>
<evidence type="ECO:0000259" key="3">
    <source>
        <dbReference type="PROSITE" id="PS51186"/>
    </source>
</evidence>
<dbReference type="STRING" id="1121291.SAMN02745134_01580"/>
<dbReference type="InterPro" id="IPR016181">
    <property type="entry name" value="Acyl_CoA_acyltransferase"/>
</dbReference>
<organism evidence="4 5">
    <name type="scientific">Clostridium acidisoli DSM 12555</name>
    <dbReference type="NCBI Taxonomy" id="1121291"/>
    <lineage>
        <taxon>Bacteria</taxon>
        <taxon>Bacillati</taxon>
        <taxon>Bacillota</taxon>
        <taxon>Clostridia</taxon>
        <taxon>Eubacteriales</taxon>
        <taxon>Clostridiaceae</taxon>
        <taxon>Clostridium</taxon>
    </lineage>
</organism>
<dbReference type="CDD" id="cd04301">
    <property type="entry name" value="NAT_SF"/>
    <property type="match status" value="1"/>
</dbReference>
<accession>A0A1W1XE89</accession>
<dbReference type="PANTHER" id="PTHR42919:SF8">
    <property type="entry name" value="N-ALPHA-ACETYLTRANSFERASE 50"/>
    <property type="match status" value="1"/>
</dbReference>
<keyword evidence="5" id="KW-1185">Reference proteome</keyword>
<dbReference type="GO" id="GO:0016747">
    <property type="term" value="F:acyltransferase activity, transferring groups other than amino-acyl groups"/>
    <property type="evidence" value="ECO:0007669"/>
    <property type="project" value="InterPro"/>
</dbReference>
<evidence type="ECO:0000313" key="4">
    <source>
        <dbReference type="EMBL" id="SMC22190.1"/>
    </source>
</evidence>
<evidence type="ECO:0000256" key="1">
    <source>
        <dbReference type="ARBA" id="ARBA00022679"/>
    </source>
</evidence>
<reference evidence="4 5" key="1">
    <citation type="submission" date="2017-04" db="EMBL/GenBank/DDBJ databases">
        <authorList>
            <person name="Afonso C.L."/>
            <person name="Miller P.J."/>
            <person name="Scott M.A."/>
            <person name="Spackman E."/>
            <person name="Goraichik I."/>
            <person name="Dimitrov K.M."/>
            <person name="Suarez D.L."/>
            <person name="Swayne D.E."/>
        </authorList>
    </citation>
    <scope>NUCLEOTIDE SEQUENCE [LARGE SCALE GENOMIC DNA]</scope>
    <source>
        <strain evidence="4 5">DSM 12555</strain>
    </source>
</reference>
<proteinExistence type="predicted"/>
<protein>
    <submittedName>
        <fullName evidence="4">Acetyltransferase (GNAT) domain-containing protein</fullName>
    </submittedName>
</protein>
<evidence type="ECO:0000256" key="2">
    <source>
        <dbReference type="ARBA" id="ARBA00023315"/>
    </source>
</evidence>
<dbReference type="PANTHER" id="PTHR42919">
    <property type="entry name" value="N-ALPHA-ACETYLTRANSFERASE"/>
    <property type="match status" value="1"/>
</dbReference>
<dbReference type="SUPFAM" id="SSF55729">
    <property type="entry name" value="Acyl-CoA N-acyltransferases (Nat)"/>
    <property type="match status" value="1"/>
</dbReference>
<dbReference type="Pfam" id="PF00583">
    <property type="entry name" value="Acetyltransf_1"/>
    <property type="match status" value="1"/>
</dbReference>
<dbReference type="Proteomes" id="UP000192468">
    <property type="component" value="Unassembled WGS sequence"/>
</dbReference>
<name>A0A1W1XE89_9CLOT</name>
<dbReference type="PROSITE" id="PS51186">
    <property type="entry name" value="GNAT"/>
    <property type="match status" value="1"/>
</dbReference>
<keyword evidence="2" id="KW-0012">Acyltransferase</keyword>
<keyword evidence="1 4" id="KW-0808">Transferase</keyword>